<protein>
    <submittedName>
        <fullName evidence="1">Uncharacterized protein</fullName>
    </submittedName>
</protein>
<proteinExistence type="predicted"/>
<accession>R7W264</accession>
<organism evidence="1">
    <name type="scientific">Aegilops tauschii</name>
    <name type="common">Tausch's goatgrass</name>
    <name type="synonym">Aegilops squarrosa</name>
    <dbReference type="NCBI Taxonomy" id="37682"/>
    <lineage>
        <taxon>Eukaryota</taxon>
        <taxon>Viridiplantae</taxon>
        <taxon>Streptophyta</taxon>
        <taxon>Embryophyta</taxon>
        <taxon>Tracheophyta</taxon>
        <taxon>Spermatophyta</taxon>
        <taxon>Magnoliopsida</taxon>
        <taxon>Liliopsida</taxon>
        <taxon>Poales</taxon>
        <taxon>Poaceae</taxon>
        <taxon>BOP clade</taxon>
        <taxon>Pooideae</taxon>
        <taxon>Triticodae</taxon>
        <taxon>Triticeae</taxon>
        <taxon>Triticinae</taxon>
        <taxon>Aegilops</taxon>
    </lineage>
</organism>
<evidence type="ECO:0000313" key="1">
    <source>
        <dbReference type="EnsemblPlants" id="EMT13707"/>
    </source>
</evidence>
<sequence length="168" mass="19574">MAHARNNTQFLCLAVALLVTLASLTCNAKDTDPNTYSESVSKCKRPMDDYGMRNCNKVYCARNNTETNIYCQSMWECNRPVHDYDQHKCRNFCVSMGYDYLRSYYTNPDIYHESMWECKKPVHGYDQHKCRNFCVSKGYDYLRSYCEHHSYPYCCFFGNGGIPLASAS</sequence>
<dbReference type="AlphaFoldDB" id="R7W264"/>
<name>R7W264_AEGTA</name>
<reference evidence="1" key="1">
    <citation type="submission" date="2015-06" db="UniProtKB">
        <authorList>
            <consortium name="EnsemblPlants"/>
        </authorList>
    </citation>
    <scope>IDENTIFICATION</scope>
</reference>
<dbReference type="EnsemblPlants" id="EMT13707">
    <property type="protein sequence ID" value="EMT13707"/>
    <property type="gene ID" value="F775_26230"/>
</dbReference>